<dbReference type="PROSITE" id="PS00061">
    <property type="entry name" value="ADH_SHORT"/>
    <property type="match status" value="1"/>
</dbReference>
<gene>
    <name evidence="3" type="ORF">E2L08_10680</name>
</gene>
<dbReference type="PRINTS" id="PR00080">
    <property type="entry name" value="SDRFAMILY"/>
</dbReference>
<dbReference type="Pfam" id="PF13561">
    <property type="entry name" value="adh_short_C2"/>
    <property type="match status" value="1"/>
</dbReference>
<dbReference type="PRINTS" id="PR00081">
    <property type="entry name" value="GDHRDH"/>
</dbReference>
<protein>
    <submittedName>
        <fullName evidence="3">SDR family oxidoreductase</fullName>
    </submittedName>
</protein>
<dbReference type="FunFam" id="3.40.50.720:FF:000084">
    <property type="entry name" value="Short-chain dehydrogenase reductase"/>
    <property type="match status" value="1"/>
</dbReference>
<dbReference type="RefSeq" id="WP_133397072.1">
    <property type="nucleotide sequence ID" value="NZ_SNAA01000011.1"/>
</dbReference>
<dbReference type="GO" id="GO:0016491">
    <property type="term" value="F:oxidoreductase activity"/>
    <property type="evidence" value="ECO:0007669"/>
    <property type="project" value="UniProtKB-KW"/>
</dbReference>
<comment type="similarity">
    <text evidence="1">Belongs to the short-chain dehydrogenases/reductases (SDR) family.</text>
</comment>
<dbReference type="SUPFAM" id="SSF51735">
    <property type="entry name" value="NAD(P)-binding Rossmann-fold domains"/>
    <property type="match status" value="1"/>
</dbReference>
<dbReference type="InterPro" id="IPR036291">
    <property type="entry name" value="NAD(P)-bd_dom_sf"/>
</dbReference>
<evidence type="ECO:0000256" key="2">
    <source>
        <dbReference type="ARBA" id="ARBA00023002"/>
    </source>
</evidence>
<evidence type="ECO:0000256" key="1">
    <source>
        <dbReference type="ARBA" id="ARBA00006484"/>
    </source>
</evidence>
<dbReference type="InterPro" id="IPR020904">
    <property type="entry name" value="Sc_DH/Rdtase_CS"/>
</dbReference>
<dbReference type="PANTHER" id="PTHR43669:SF3">
    <property type="entry name" value="ALCOHOL DEHYDROGENASE, PUTATIVE (AFU_ORTHOLOGUE AFUA_3G03445)-RELATED"/>
    <property type="match status" value="1"/>
</dbReference>
<dbReference type="OrthoDB" id="9793325at2"/>
<proteinExistence type="inferred from homology"/>
<dbReference type="Gene3D" id="3.40.50.720">
    <property type="entry name" value="NAD(P)-binding Rossmann-like Domain"/>
    <property type="match status" value="1"/>
</dbReference>
<comment type="caution">
    <text evidence="3">The sequence shown here is derived from an EMBL/GenBank/DDBJ whole genome shotgun (WGS) entry which is preliminary data.</text>
</comment>
<keyword evidence="4" id="KW-1185">Reference proteome</keyword>
<dbReference type="PANTHER" id="PTHR43669">
    <property type="entry name" value="5-KETO-D-GLUCONATE 5-REDUCTASE"/>
    <property type="match status" value="1"/>
</dbReference>
<evidence type="ECO:0000313" key="3">
    <source>
        <dbReference type="EMBL" id="TDL78399.1"/>
    </source>
</evidence>
<name>A0A4V3B9D7_9RHOB</name>
<dbReference type="InterPro" id="IPR002347">
    <property type="entry name" value="SDR_fam"/>
</dbReference>
<keyword evidence="2" id="KW-0560">Oxidoreductase</keyword>
<dbReference type="AlphaFoldDB" id="A0A4V3B9D7"/>
<reference evidence="3 4" key="1">
    <citation type="submission" date="2019-03" db="EMBL/GenBank/DDBJ databases">
        <title>Primorskyibacter sp. SS33 isolated from sediments.</title>
        <authorList>
            <person name="Xunke S."/>
        </authorList>
    </citation>
    <scope>NUCLEOTIDE SEQUENCE [LARGE SCALE GENOMIC DNA]</scope>
    <source>
        <strain evidence="3 4">SS33</strain>
    </source>
</reference>
<evidence type="ECO:0000313" key="4">
    <source>
        <dbReference type="Proteomes" id="UP000295701"/>
    </source>
</evidence>
<organism evidence="3 4">
    <name type="scientific">Palleronia sediminis</name>
    <dbReference type="NCBI Taxonomy" id="2547833"/>
    <lineage>
        <taxon>Bacteria</taxon>
        <taxon>Pseudomonadati</taxon>
        <taxon>Pseudomonadota</taxon>
        <taxon>Alphaproteobacteria</taxon>
        <taxon>Rhodobacterales</taxon>
        <taxon>Roseobacteraceae</taxon>
        <taxon>Palleronia</taxon>
    </lineage>
</organism>
<dbReference type="Proteomes" id="UP000295701">
    <property type="component" value="Unassembled WGS sequence"/>
</dbReference>
<sequence>MDLDIKGRTALITGGSGGLATAAARVLRDEGVKLTLTDLDEDELRRAAGDLGEGVDWLTADLTETDDIDRLAQHMSDRGGCDILVHTAGVTGAKGDPLEMEDDEYRFVWETNFMSAVRLAKRFVPTMAERGWGRMVCVTSENAVQPYVEEAVYNTAKAALLNFVKGLSQSVSARGVLVNSVSPAFIETPMTDGMMEKRAEQMGTSVDEAIESFLDEERPFLKMHRRGRADEVAPVIALLCSNRATFTTGSAYRVDGGAVGAINT</sequence>
<accession>A0A4V3B9D7</accession>
<dbReference type="EMBL" id="SNAA01000011">
    <property type="protein sequence ID" value="TDL78399.1"/>
    <property type="molecule type" value="Genomic_DNA"/>
</dbReference>